<evidence type="ECO:0000256" key="4">
    <source>
        <dbReference type="PROSITE-ProRule" id="PRU00023"/>
    </source>
</evidence>
<feature type="repeat" description="ANK" evidence="4">
    <location>
        <begin position="402"/>
        <end position="422"/>
    </location>
</feature>
<feature type="compositionally biased region" description="Acidic residues" evidence="5">
    <location>
        <begin position="494"/>
        <end position="511"/>
    </location>
</feature>
<feature type="repeat" description="ANK" evidence="4">
    <location>
        <begin position="368"/>
        <end position="401"/>
    </location>
</feature>
<feature type="compositionally biased region" description="Polar residues" evidence="5">
    <location>
        <begin position="755"/>
        <end position="774"/>
    </location>
</feature>
<feature type="repeat" description="ANK" evidence="4">
    <location>
        <begin position="150"/>
        <end position="182"/>
    </location>
</feature>
<feature type="region of interest" description="Disordered" evidence="5">
    <location>
        <begin position="846"/>
        <end position="913"/>
    </location>
</feature>
<feature type="compositionally biased region" description="Low complexity" evidence="5">
    <location>
        <begin position="675"/>
        <end position="698"/>
    </location>
</feature>
<dbReference type="Pfam" id="PF00023">
    <property type="entry name" value="Ank"/>
    <property type="match status" value="1"/>
</dbReference>
<sequence>MALETASSISRSSSVSSSNPVVNEHLPHLEEWPENVQDLGKMIFSAINDGDREKLQHILSHHPSSTLILQLLLTTAYSNHDAFYAHDPDVIADANELLGASVSNLNAIQIACLLGDEDIATDILDFVASITEEIEAKKILLEFVGRIWGAGNTVLHLASFLGMADLVRRLLAVGANPNKRNDRNYRPVDCADDDVTMKQFTEIAIEFVRVPPKVCEGRSSITSISDTSAGKRRLSQVTHQMNDDIISRGHTKSQSEAPPTRRASESAPASTMKRSLSADTKQTIESVAVLSSHSESTSPVKTTARSAPSTSSSGAKQSVTFDPATMILDICHHGDPVDNVALPTLRSALGLLPGTRRVDVNQIFTPYNWLTPLHQACTHGHYHIVMLLLTEAASCVNTTDKEGWTPLHCACVEGHVEILQLLGRCQGKLEDDSRNKDWFHPPDGPICLVPVNEDGETPEDVALEAKSKEIRSILSDLKKKYPPPARAAARNTDDTEEPDRIDDSEEDDESDGPPPPKLIIAPAPVKSAIKQSALQRHQQLLRQQQESIDIEKAPRSNAAGDSSASTEPWNFSYTANATSRVCDVASISKPSIVATPAESARPSIVSSTPTSINPSSPVQSNIPRSFSFTKTGPSVDTTMDNSNEKFDSPSTSKLSSSITNKSSSQNGLPPLHPATNPATTQTSKTSTPSLSTPTKIPKVSSTSPPSIRAHPPTTEQSPTASGSIRRGGRRMSNQDLSTSFIRLDTLATSSLSSITGSMGHISSTSSDTNMNGSLSRRRSKDPATHKQPADTNLRRLRGTKDGGYSGGSVGSAASLVVAPSSRCNITSTSSATGTKATEMVGTLGSSLDRNLDLGHRRDSRESVSREDTNCPESVNAATSPERKEMATPIQSMGSVQASSRATFKSVRSPGATR</sequence>
<dbReference type="Pfam" id="PF12796">
    <property type="entry name" value="Ank_2"/>
    <property type="match status" value="1"/>
</dbReference>
<dbReference type="Gene3D" id="1.25.40.20">
    <property type="entry name" value="Ankyrin repeat-containing domain"/>
    <property type="match status" value="2"/>
</dbReference>
<evidence type="ECO:0000313" key="7">
    <source>
        <dbReference type="EMBL" id="TPX46598.1"/>
    </source>
</evidence>
<feature type="compositionally biased region" description="Polar residues" evidence="5">
    <location>
        <begin position="267"/>
        <end position="301"/>
    </location>
</feature>
<dbReference type="SUPFAM" id="SSF48403">
    <property type="entry name" value="Ankyrin repeat"/>
    <property type="match status" value="1"/>
</dbReference>
<dbReference type="Proteomes" id="UP000317494">
    <property type="component" value="Unassembled WGS sequence"/>
</dbReference>
<keyword evidence="8" id="KW-1185">Reference proteome</keyword>
<feature type="region of interest" description="Disordered" evidence="5">
    <location>
        <begin position="474"/>
        <end position="569"/>
    </location>
</feature>
<feature type="region of interest" description="Disordered" evidence="5">
    <location>
        <begin position="755"/>
        <end position="806"/>
    </location>
</feature>
<feature type="compositionally biased region" description="Low complexity" evidence="5">
    <location>
        <begin position="7"/>
        <end position="18"/>
    </location>
</feature>
<evidence type="ECO:0000256" key="5">
    <source>
        <dbReference type="SAM" id="MobiDB-lite"/>
    </source>
</evidence>
<dbReference type="AlphaFoldDB" id="A0A507D5W6"/>
<feature type="region of interest" description="Disordered" evidence="5">
    <location>
        <begin position="241"/>
        <end position="317"/>
    </location>
</feature>
<dbReference type="SMART" id="SM00248">
    <property type="entry name" value="ANK"/>
    <property type="match status" value="4"/>
</dbReference>
<dbReference type="Proteomes" id="UP000320475">
    <property type="component" value="Unassembled WGS sequence"/>
</dbReference>
<evidence type="ECO:0000313" key="6">
    <source>
        <dbReference type="EMBL" id="TPX45772.1"/>
    </source>
</evidence>
<organism evidence="7 8">
    <name type="scientific">Synchytrium endobioticum</name>
    <dbReference type="NCBI Taxonomy" id="286115"/>
    <lineage>
        <taxon>Eukaryota</taxon>
        <taxon>Fungi</taxon>
        <taxon>Fungi incertae sedis</taxon>
        <taxon>Chytridiomycota</taxon>
        <taxon>Chytridiomycota incertae sedis</taxon>
        <taxon>Chytridiomycetes</taxon>
        <taxon>Synchytriales</taxon>
        <taxon>Synchytriaceae</taxon>
        <taxon>Synchytrium</taxon>
    </lineage>
</organism>
<feature type="compositionally biased region" description="Polar residues" evidence="5">
    <location>
        <begin position="559"/>
        <end position="569"/>
    </location>
</feature>
<gene>
    <name evidence="6" type="ORF">SeLEV6574_g03674</name>
    <name evidence="7" type="ORF">SeMB42_g03632</name>
</gene>
<dbReference type="PANTHER" id="PTHR24161:SF85">
    <property type="entry name" value="PALMITOYLTRANSFERASE HIP14"/>
    <property type="match status" value="1"/>
</dbReference>
<dbReference type="VEuPathDB" id="FungiDB:SeMB42_g03632"/>
<dbReference type="STRING" id="286115.A0A507D5W6"/>
<evidence type="ECO:0000256" key="1">
    <source>
        <dbReference type="ARBA" id="ARBA00012210"/>
    </source>
</evidence>
<feature type="compositionally biased region" description="Polar residues" evidence="5">
    <location>
        <begin position="619"/>
        <end position="641"/>
    </location>
</feature>
<accession>A0A507D5W6</accession>
<feature type="region of interest" description="Disordered" evidence="5">
    <location>
        <begin position="1"/>
        <end position="22"/>
    </location>
</feature>
<dbReference type="InterPro" id="IPR002110">
    <property type="entry name" value="Ankyrin_rpt"/>
</dbReference>
<dbReference type="PROSITE" id="PS50088">
    <property type="entry name" value="ANK_REPEAT"/>
    <property type="match status" value="3"/>
</dbReference>
<feature type="compositionally biased region" description="Basic and acidic residues" evidence="5">
    <location>
        <begin position="849"/>
        <end position="868"/>
    </location>
</feature>
<dbReference type="EC" id="2.3.1.225" evidence="1"/>
<evidence type="ECO:0000256" key="3">
    <source>
        <dbReference type="ARBA" id="ARBA00023043"/>
    </source>
</evidence>
<dbReference type="PANTHER" id="PTHR24161">
    <property type="entry name" value="ANK_REP_REGION DOMAIN-CONTAINING PROTEIN-RELATED"/>
    <property type="match status" value="1"/>
</dbReference>
<feature type="compositionally biased region" description="Low complexity" evidence="5">
    <location>
        <begin position="302"/>
        <end position="317"/>
    </location>
</feature>
<keyword evidence="3 4" id="KW-0040">ANK repeat</keyword>
<dbReference type="EMBL" id="QEAN01000131">
    <property type="protein sequence ID" value="TPX46598.1"/>
    <property type="molecule type" value="Genomic_DNA"/>
</dbReference>
<feature type="region of interest" description="Disordered" evidence="5">
    <location>
        <begin position="594"/>
        <end position="732"/>
    </location>
</feature>
<feature type="compositionally biased region" description="Low complexity" evidence="5">
    <location>
        <begin position="534"/>
        <end position="545"/>
    </location>
</feature>
<protein>
    <recommendedName>
        <fullName evidence="1">protein S-acyltransferase</fullName>
        <ecNumber evidence="1">2.3.1.225</ecNumber>
    </recommendedName>
</protein>
<dbReference type="OrthoDB" id="428895at2759"/>
<feature type="compositionally biased region" description="Low complexity" evidence="5">
    <location>
        <begin position="602"/>
        <end position="618"/>
    </location>
</feature>
<keyword evidence="2" id="KW-0677">Repeat</keyword>
<dbReference type="PROSITE" id="PS50297">
    <property type="entry name" value="ANK_REP_REGION"/>
    <property type="match status" value="3"/>
</dbReference>
<feature type="compositionally biased region" description="Polar residues" evidence="5">
    <location>
        <begin position="888"/>
        <end position="902"/>
    </location>
</feature>
<comment type="caution">
    <text evidence="7">The sequence shown here is derived from an EMBL/GenBank/DDBJ whole genome shotgun (WGS) entry which is preliminary data.</text>
</comment>
<dbReference type="EMBL" id="QEAM01000129">
    <property type="protein sequence ID" value="TPX45772.1"/>
    <property type="molecule type" value="Genomic_DNA"/>
</dbReference>
<proteinExistence type="predicted"/>
<evidence type="ECO:0000256" key="2">
    <source>
        <dbReference type="ARBA" id="ARBA00022737"/>
    </source>
</evidence>
<evidence type="ECO:0000313" key="8">
    <source>
        <dbReference type="Proteomes" id="UP000317494"/>
    </source>
</evidence>
<feature type="compositionally biased region" description="Low complexity" evidence="5">
    <location>
        <begin position="648"/>
        <end position="664"/>
    </location>
</feature>
<reference evidence="8 9" key="1">
    <citation type="journal article" date="2019" name="Sci. Rep.">
        <title>Comparative genomics of chytrid fungi reveal insights into the obligate biotrophic and pathogenic lifestyle of Synchytrium endobioticum.</title>
        <authorList>
            <person name="van de Vossenberg B.T.L.H."/>
            <person name="Warris S."/>
            <person name="Nguyen H.D.T."/>
            <person name="van Gent-Pelzer M.P.E."/>
            <person name="Joly D.L."/>
            <person name="van de Geest H.C."/>
            <person name="Bonants P.J.M."/>
            <person name="Smith D.S."/>
            <person name="Levesque C.A."/>
            <person name="van der Lee T.A.J."/>
        </authorList>
    </citation>
    <scope>NUCLEOTIDE SEQUENCE [LARGE SCALE GENOMIC DNA]</scope>
    <source>
        <strain evidence="6 9">LEV6574</strain>
        <strain evidence="7 8">MB42</strain>
    </source>
</reference>
<evidence type="ECO:0000313" key="9">
    <source>
        <dbReference type="Proteomes" id="UP000320475"/>
    </source>
</evidence>
<name>A0A507D5W6_9FUNG</name>
<dbReference type="InterPro" id="IPR036770">
    <property type="entry name" value="Ankyrin_rpt-contain_sf"/>
</dbReference>
<dbReference type="GO" id="GO:0019706">
    <property type="term" value="F:protein-cysteine S-palmitoyltransferase activity"/>
    <property type="evidence" value="ECO:0007669"/>
    <property type="project" value="UniProtKB-EC"/>
</dbReference>